<dbReference type="InterPro" id="IPR001300">
    <property type="entry name" value="Peptidase_C2_calpain_cat"/>
</dbReference>
<dbReference type="PANTHER" id="PTHR10183:SF379">
    <property type="entry name" value="CALPAIN-5"/>
    <property type="match status" value="1"/>
</dbReference>
<keyword evidence="2 5" id="KW-0645">Protease</keyword>
<feature type="active site" evidence="5">
    <location>
        <position position="382"/>
    </location>
</feature>
<accession>A0ABP8C1Y8</accession>
<proteinExistence type="inferred from homology"/>
<evidence type="ECO:0000256" key="2">
    <source>
        <dbReference type="ARBA" id="ARBA00022670"/>
    </source>
</evidence>
<keyword evidence="4 5" id="KW-0788">Thiol protease</keyword>
<organism evidence="7 8">
    <name type="scientific">Postechiella marina</name>
    <dbReference type="NCBI Taxonomy" id="943941"/>
    <lineage>
        <taxon>Bacteria</taxon>
        <taxon>Pseudomonadati</taxon>
        <taxon>Bacteroidota</taxon>
        <taxon>Flavobacteriia</taxon>
        <taxon>Flavobacteriales</taxon>
        <taxon>Flavobacteriaceae</taxon>
        <taxon>Postechiella</taxon>
    </lineage>
</organism>
<dbReference type="PRINTS" id="PR00704">
    <property type="entry name" value="CALPAIN"/>
</dbReference>
<evidence type="ECO:0000256" key="3">
    <source>
        <dbReference type="ARBA" id="ARBA00022801"/>
    </source>
</evidence>
<keyword evidence="8" id="KW-1185">Reference proteome</keyword>
<feature type="domain" description="Calpain catalytic" evidence="6">
    <location>
        <begin position="122"/>
        <end position="437"/>
    </location>
</feature>
<dbReference type="InterPro" id="IPR038765">
    <property type="entry name" value="Papain-like_cys_pep_sf"/>
</dbReference>
<dbReference type="EMBL" id="BAABCA010000001">
    <property type="protein sequence ID" value="GAA4232185.1"/>
    <property type="molecule type" value="Genomic_DNA"/>
</dbReference>
<dbReference type="PANTHER" id="PTHR10183">
    <property type="entry name" value="CALPAIN"/>
    <property type="match status" value="1"/>
</dbReference>
<evidence type="ECO:0000313" key="7">
    <source>
        <dbReference type="EMBL" id="GAA4232185.1"/>
    </source>
</evidence>
<comment type="caution">
    <text evidence="7">The sequence shown here is derived from an EMBL/GenBank/DDBJ whole genome shotgun (WGS) entry which is preliminary data.</text>
</comment>
<dbReference type="RefSeq" id="WP_344786618.1">
    <property type="nucleotide sequence ID" value="NZ_BAABCA010000001.1"/>
</dbReference>
<evidence type="ECO:0000313" key="8">
    <source>
        <dbReference type="Proteomes" id="UP001501496"/>
    </source>
</evidence>
<comment type="similarity">
    <text evidence="1">Belongs to the peptidase C2 family.</text>
</comment>
<dbReference type="PROSITE" id="PS50203">
    <property type="entry name" value="CALPAIN_CAT"/>
    <property type="match status" value="1"/>
</dbReference>
<protein>
    <recommendedName>
        <fullName evidence="6">Calpain catalytic domain-containing protein</fullName>
    </recommendedName>
</protein>
<gene>
    <name evidence="7" type="ORF">GCM10022291_06380</name>
</gene>
<name>A0ABP8C1Y8_9FLAO</name>
<sequence length="437" mass="48903">MDKEPKLSIGAINPYALTETLLGRKIDWSKKSSIKIMEDTLETDYSELFDMKFNSPIFAGLKLNKDNMPEPLKESEIKIRKLEDSETPDMSRLKKLSELKALGIKNLSDIKVKSSLINKDSLELKLDIPNLSQTLSKSVLSESLASIVLNKSGSSSKEWTPQNGVWVDKGDFFNDVVEYSDPIQGAVANCYFIAALNAVAWADPYKIVHRNRATATGETRRVSAIQFYSKGGNNKNAPTKLIEVSDKTVVNASNNNWIYCRSNDNNEIYPALYEKAFAKWITKTNSDKPDITKTAWGNCVKATAQLNNKKPYYYNTKNRTGSEMYSIVRANARGRKTIHPMTAWTYGSSDKTYTGTNVVASHCYTILGWSFNRGKKYIVLRNPWGRTEPAGLNTYQGLISFFDGSFWRPINTIGNDGVFALEANSFKSLFAGLGVAK</sequence>
<feature type="active site" evidence="5">
    <location>
        <position position="190"/>
    </location>
</feature>
<evidence type="ECO:0000256" key="1">
    <source>
        <dbReference type="ARBA" id="ARBA00007623"/>
    </source>
</evidence>
<reference evidence="8" key="1">
    <citation type="journal article" date="2019" name="Int. J. Syst. Evol. Microbiol.">
        <title>The Global Catalogue of Microorganisms (GCM) 10K type strain sequencing project: providing services to taxonomists for standard genome sequencing and annotation.</title>
        <authorList>
            <consortium name="The Broad Institute Genomics Platform"/>
            <consortium name="The Broad Institute Genome Sequencing Center for Infectious Disease"/>
            <person name="Wu L."/>
            <person name="Ma J."/>
        </authorList>
    </citation>
    <scope>NUCLEOTIDE SEQUENCE [LARGE SCALE GENOMIC DNA]</scope>
    <source>
        <strain evidence="8">JCM 17630</strain>
    </source>
</reference>
<dbReference type="Gene3D" id="3.90.70.10">
    <property type="entry name" value="Cysteine proteinases"/>
    <property type="match status" value="1"/>
</dbReference>
<evidence type="ECO:0000256" key="4">
    <source>
        <dbReference type="ARBA" id="ARBA00022807"/>
    </source>
</evidence>
<feature type="active site" evidence="5">
    <location>
        <position position="362"/>
    </location>
</feature>
<evidence type="ECO:0000259" key="6">
    <source>
        <dbReference type="PROSITE" id="PS50203"/>
    </source>
</evidence>
<dbReference type="InterPro" id="IPR022684">
    <property type="entry name" value="Calpain_cysteine_protease"/>
</dbReference>
<dbReference type="Pfam" id="PF00648">
    <property type="entry name" value="Peptidase_C2"/>
    <property type="match status" value="1"/>
</dbReference>
<dbReference type="SUPFAM" id="SSF54001">
    <property type="entry name" value="Cysteine proteinases"/>
    <property type="match status" value="1"/>
</dbReference>
<evidence type="ECO:0000256" key="5">
    <source>
        <dbReference type="PROSITE-ProRule" id="PRU00239"/>
    </source>
</evidence>
<keyword evidence="3 5" id="KW-0378">Hydrolase</keyword>
<dbReference type="Proteomes" id="UP001501496">
    <property type="component" value="Unassembled WGS sequence"/>
</dbReference>